<name>A0A2V1D2Y9_9PLEO</name>
<gene>
    <name evidence="1" type="ORF">DM02DRAFT_636016</name>
</gene>
<dbReference type="AlphaFoldDB" id="A0A2V1D2Y9"/>
<dbReference type="EMBL" id="KZ805825">
    <property type="protein sequence ID" value="PVH91594.1"/>
    <property type="molecule type" value="Genomic_DNA"/>
</dbReference>
<reference evidence="1 2" key="1">
    <citation type="journal article" date="2018" name="Sci. Rep.">
        <title>Comparative genomics provides insights into the lifestyle and reveals functional heterogeneity of dark septate endophytic fungi.</title>
        <authorList>
            <person name="Knapp D.G."/>
            <person name="Nemeth J.B."/>
            <person name="Barry K."/>
            <person name="Hainaut M."/>
            <person name="Henrissat B."/>
            <person name="Johnson J."/>
            <person name="Kuo A."/>
            <person name="Lim J.H.P."/>
            <person name="Lipzen A."/>
            <person name="Nolan M."/>
            <person name="Ohm R.A."/>
            <person name="Tamas L."/>
            <person name="Grigoriev I.V."/>
            <person name="Spatafora J.W."/>
            <person name="Nagy L.G."/>
            <person name="Kovacs G.M."/>
        </authorList>
    </citation>
    <scope>NUCLEOTIDE SEQUENCE [LARGE SCALE GENOMIC DNA]</scope>
    <source>
        <strain evidence="1 2">DSE2036</strain>
    </source>
</reference>
<keyword evidence="2" id="KW-1185">Reference proteome</keyword>
<sequence>MPYWKYENPWFMVAIGGIDDEVDQLKAEKGLIELDVWVANDDSSEPAWLDSMDGYDGAPEWLKPLQSQGNITYAVGILGALLKKWVPTAGLSHLPLFLALNLHHDNATIQRLRGNFMKKFWKRAAHTVGVRRRSEEKRRAVYEA</sequence>
<dbReference type="Proteomes" id="UP000244855">
    <property type="component" value="Unassembled WGS sequence"/>
</dbReference>
<evidence type="ECO:0000313" key="2">
    <source>
        <dbReference type="Proteomes" id="UP000244855"/>
    </source>
</evidence>
<evidence type="ECO:0000313" key="1">
    <source>
        <dbReference type="EMBL" id="PVH91594.1"/>
    </source>
</evidence>
<proteinExistence type="predicted"/>
<dbReference type="STRING" id="97972.A0A2V1D2Y9"/>
<accession>A0A2V1D2Y9</accession>
<dbReference type="OrthoDB" id="1937642at2759"/>
<protein>
    <submittedName>
        <fullName evidence="1">Uncharacterized protein</fullName>
    </submittedName>
</protein>
<organism evidence="1 2">
    <name type="scientific">Periconia macrospinosa</name>
    <dbReference type="NCBI Taxonomy" id="97972"/>
    <lineage>
        <taxon>Eukaryota</taxon>
        <taxon>Fungi</taxon>
        <taxon>Dikarya</taxon>
        <taxon>Ascomycota</taxon>
        <taxon>Pezizomycotina</taxon>
        <taxon>Dothideomycetes</taxon>
        <taxon>Pleosporomycetidae</taxon>
        <taxon>Pleosporales</taxon>
        <taxon>Massarineae</taxon>
        <taxon>Periconiaceae</taxon>
        <taxon>Periconia</taxon>
    </lineage>
</organism>